<dbReference type="AlphaFoldDB" id="A0A151ICR5"/>
<keyword evidence="2" id="KW-1185">Reference proteome</keyword>
<dbReference type="STRING" id="456900.A0A151ICR5"/>
<reference evidence="1 2" key="1">
    <citation type="submission" date="2016-03" db="EMBL/GenBank/DDBJ databases">
        <title>Cyphomyrmex costatus WGS genome.</title>
        <authorList>
            <person name="Nygaard S."/>
            <person name="Hu H."/>
            <person name="Boomsma J."/>
            <person name="Zhang G."/>
        </authorList>
    </citation>
    <scope>NUCLEOTIDE SEQUENCE [LARGE SCALE GENOMIC DNA]</scope>
    <source>
        <strain evidence="1">MS0001</strain>
        <tissue evidence="1">Whole body</tissue>
    </source>
</reference>
<protein>
    <submittedName>
        <fullName evidence="1">Uncharacterized protein</fullName>
    </submittedName>
</protein>
<dbReference type="Proteomes" id="UP000078542">
    <property type="component" value="Unassembled WGS sequence"/>
</dbReference>
<sequence>EDYILWLQNNSESFTTVQEYWGKTVVQRKAVNNGTIHEYFNKFPCLKLPLGYTLIAGDLQRELQTRQDKLANFHLTAQPLPIIVGSNIDTIESCYVSVNDILYKVDTPLRAVDLCFKIFHVMNASYPPEAETAWTFIEQLVYKFPKTKTSEVPTQLNTNNLQEVPSLLETLSTFHDALSSNHNSSIIRFIANLYNNSLIPRSFVQEVVDSVKNIFCSGVVCDVKRVISDRLQNLNEDPDIINTVTSMFETIENSFNYVDTEYKRLQYFKSSGQYSFVIGQRELWKLQVSYFGNKTVFPIFIYFDDYETGNTLGSHSGKNKLGAVYFSLSSIPQELKSSLTNIYLFALFKSEDRKNFGNAAVFGIHTLLGLTENFSSNFRCRFCKIKKVDSYRMCTEDETLFCTYENYEHDLITNDISKTGIKEPCIWHQLSNFHLTQNYCVDIMHDLFEGVCNYSLKCLLYNLIFVLKLFSLHTLNERIKCFGYNDTEISNKPPLITSDNLKERIRMSASEMLCFSRYLGVMIGDLVPVNLPIWEVWLLKMSGPLVHLWSMRSEQKHRESKMTSNVSCNFKNIAYTLAVKAQLRLCHQLLSSSASNITFGEMEQLNFDLYIKYFSNLDSGKLHQVKWINVNGTKYNFDTILALDCSENMPLFGTIKYIVLLSEVEIYFICNIFRSTAFDRHVHAYEIACSSINKTDSLIVKKYSELHDYGPCLLTKTSNKYLICTRWAL</sequence>
<gene>
    <name evidence="1" type="ORF">ALC62_11588</name>
</gene>
<name>A0A151ICR5_9HYME</name>
<organism evidence="1 2">
    <name type="scientific">Cyphomyrmex costatus</name>
    <dbReference type="NCBI Taxonomy" id="456900"/>
    <lineage>
        <taxon>Eukaryota</taxon>
        <taxon>Metazoa</taxon>
        <taxon>Ecdysozoa</taxon>
        <taxon>Arthropoda</taxon>
        <taxon>Hexapoda</taxon>
        <taxon>Insecta</taxon>
        <taxon>Pterygota</taxon>
        <taxon>Neoptera</taxon>
        <taxon>Endopterygota</taxon>
        <taxon>Hymenoptera</taxon>
        <taxon>Apocrita</taxon>
        <taxon>Aculeata</taxon>
        <taxon>Formicoidea</taxon>
        <taxon>Formicidae</taxon>
        <taxon>Myrmicinae</taxon>
        <taxon>Cyphomyrmex</taxon>
    </lineage>
</organism>
<accession>A0A151ICR5</accession>
<feature type="non-terminal residue" evidence="1">
    <location>
        <position position="1"/>
    </location>
</feature>
<evidence type="ECO:0000313" key="1">
    <source>
        <dbReference type="EMBL" id="KYM97728.1"/>
    </source>
</evidence>
<dbReference type="EMBL" id="KQ978060">
    <property type="protein sequence ID" value="KYM97728.1"/>
    <property type="molecule type" value="Genomic_DNA"/>
</dbReference>
<evidence type="ECO:0000313" key="2">
    <source>
        <dbReference type="Proteomes" id="UP000078542"/>
    </source>
</evidence>
<proteinExistence type="predicted"/>